<accession>A0A151A1Z3</accession>
<keyword evidence="2 6" id="KW-0808">Transferase</keyword>
<dbReference type="EC" id="2.7.1.148" evidence="6"/>
<dbReference type="Proteomes" id="UP000321040">
    <property type="component" value="Unassembled WGS sequence"/>
</dbReference>
<dbReference type="Proteomes" id="UP000706163">
    <property type="component" value="Unassembled WGS sequence"/>
</dbReference>
<dbReference type="PIRSF" id="PIRSF010376">
    <property type="entry name" value="IspE"/>
    <property type="match status" value="1"/>
</dbReference>
<dbReference type="NCBIfam" id="NF011202">
    <property type="entry name" value="PRK14608.1"/>
    <property type="match status" value="1"/>
</dbReference>
<dbReference type="HAMAP" id="MF_00061">
    <property type="entry name" value="IspE"/>
    <property type="match status" value="1"/>
</dbReference>
<evidence type="ECO:0000313" key="13">
    <source>
        <dbReference type="Proteomes" id="UP000321040"/>
    </source>
</evidence>
<dbReference type="FunFam" id="3.30.70.890:FF:000006">
    <property type="entry name" value="4-diphosphocytidyl-2-C-methyl-D-erythritol kinase"/>
    <property type="match status" value="1"/>
</dbReference>
<dbReference type="GO" id="GO:0016114">
    <property type="term" value="P:terpenoid biosynthetic process"/>
    <property type="evidence" value="ECO:0007669"/>
    <property type="project" value="UniProtKB-UniRule"/>
</dbReference>
<dbReference type="FunFam" id="3.30.230.10:FF:000029">
    <property type="entry name" value="4-diphosphocytidyl-2-C-methyl-D-erythritol kinase"/>
    <property type="match status" value="1"/>
</dbReference>
<dbReference type="InterPro" id="IPR020568">
    <property type="entry name" value="Ribosomal_Su5_D2-typ_SF"/>
</dbReference>
<keyword evidence="4 6" id="KW-0418">Kinase</keyword>
<dbReference type="EMBL" id="BKAQ01000024">
    <property type="protein sequence ID" value="GEP83193.1"/>
    <property type="molecule type" value="Genomic_DNA"/>
</dbReference>
<dbReference type="EMBL" id="LUGM01000003">
    <property type="protein sequence ID" value="KYH13180.1"/>
    <property type="molecule type" value="Genomic_DNA"/>
</dbReference>
<name>A0A151A1Z3_9STAP</name>
<dbReference type="Gene3D" id="3.30.70.890">
    <property type="entry name" value="GHMP kinase, C-terminal domain"/>
    <property type="match status" value="1"/>
</dbReference>
<dbReference type="PANTHER" id="PTHR43527:SF2">
    <property type="entry name" value="4-DIPHOSPHOCYTIDYL-2-C-METHYL-D-ERYTHRITOL KINASE, CHLOROPLASTIC"/>
    <property type="match status" value="1"/>
</dbReference>
<dbReference type="GeneID" id="69903741"/>
<evidence type="ECO:0000256" key="1">
    <source>
        <dbReference type="ARBA" id="ARBA00009684"/>
    </source>
</evidence>
<dbReference type="Pfam" id="PF00288">
    <property type="entry name" value="GHMP_kinases_N"/>
    <property type="match status" value="1"/>
</dbReference>
<accession>A0A2T4RDP2</accession>
<evidence type="ECO:0000259" key="8">
    <source>
        <dbReference type="Pfam" id="PF08544"/>
    </source>
</evidence>
<dbReference type="InterPro" id="IPR006204">
    <property type="entry name" value="GHMP_kinase_N_dom"/>
</dbReference>
<dbReference type="NCBIfam" id="TIGR00154">
    <property type="entry name" value="ispE"/>
    <property type="match status" value="1"/>
</dbReference>
<evidence type="ECO:0000256" key="3">
    <source>
        <dbReference type="ARBA" id="ARBA00022741"/>
    </source>
</evidence>
<dbReference type="GO" id="GO:0005524">
    <property type="term" value="F:ATP binding"/>
    <property type="evidence" value="ECO:0007669"/>
    <property type="project" value="UniProtKB-UniRule"/>
</dbReference>
<dbReference type="Pfam" id="PF08544">
    <property type="entry name" value="GHMP_kinases_C"/>
    <property type="match status" value="1"/>
</dbReference>
<evidence type="ECO:0000313" key="11">
    <source>
        <dbReference type="EMBL" id="KYH13180.1"/>
    </source>
</evidence>
<feature type="active site" evidence="6">
    <location>
        <position position="135"/>
    </location>
</feature>
<dbReference type="AlphaFoldDB" id="A0A151A1Z3"/>
<sequence length="282" mass="31005">MIYETAHAKINLTLDTLFKRDDGYHEVEMIMTTIDLNDRLSFEIRRDNKIVVEVEQNYVPSDHKNLAFKAAEALKKHYNIKQGVTIRLEKDIPVSAGLGGGSADAAATLRGMNRLFNLNLSLEELCQIGIKIGTDIPFCIYSKTAICKGKGEIIELLNKPPSAWVIIAKPDVGISSPDVFKSLTLESDYRVHTAACLSALKSGDYEALCQSLSNRLETVSHKMYPEITKLKENMLNSGADGALMSGSGPTVYALAKNERQAKHIYNAVNGCCNAVQLVRLLG</sequence>
<evidence type="ECO:0000256" key="4">
    <source>
        <dbReference type="ARBA" id="ARBA00022777"/>
    </source>
</evidence>
<reference evidence="11 12" key="1">
    <citation type="submission" date="2016-02" db="EMBL/GenBank/DDBJ databases">
        <title>Draft genome sequence of hydrocarbon degrading Staphylococcus saprophyticus Strain CNV2, isolated from crude-oil contaminated soil from Noonmati Oil Refinery, Guwahati, Assam, India.</title>
        <authorList>
            <person name="Mukherjee A."/>
            <person name="Chettri B."/>
            <person name="Langpoklakpam J."/>
            <person name="Singh A.K."/>
            <person name="Chattopadhyay D.J."/>
        </authorList>
    </citation>
    <scope>NUCLEOTIDE SEQUENCE [LARGE SCALE GENOMIC DNA]</scope>
    <source>
        <strain evidence="11 12">CNV2</strain>
    </source>
</reference>
<evidence type="ECO:0000256" key="2">
    <source>
        <dbReference type="ARBA" id="ARBA00022679"/>
    </source>
</evidence>
<dbReference type="SUPFAM" id="SSF54211">
    <property type="entry name" value="Ribosomal protein S5 domain 2-like"/>
    <property type="match status" value="1"/>
</dbReference>
<evidence type="ECO:0000313" key="10">
    <source>
        <dbReference type="EMBL" id="HJF68126.1"/>
    </source>
</evidence>
<feature type="binding site" evidence="6">
    <location>
        <begin position="93"/>
        <end position="103"/>
    </location>
    <ligand>
        <name>ATP</name>
        <dbReference type="ChEBI" id="CHEBI:30616"/>
    </ligand>
</feature>
<dbReference type="InterPro" id="IPR036554">
    <property type="entry name" value="GHMP_kinase_C_sf"/>
</dbReference>
<reference evidence="10" key="4">
    <citation type="submission" date="2021-09" db="EMBL/GenBank/DDBJ databases">
        <authorList>
            <person name="Gilroy R."/>
        </authorList>
    </citation>
    <scope>NUCLEOTIDE SEQUENCE</scope>
    <source>
        <strain evidence="10">CHK149-3286</strain>
    </source>
</reference>
<keyword evidence="13" id="KW-1185">Reference proteome</keyword>
<dbReference type="EMBL" id="DYVT01000080">
    <property type="protein sequence ID" value="HJF68126.1"/>
    <property type="molecule type" value="Genomic_DNA"/>
</dbReference>
<dbReference type="Gene3D" id="3.30.230.10">
    <property type="match status" value="1"/>
</dbReference>
<dbReference type="SUPFAM" id="SSF55060">
    <property type="entry name" value="GHMP Kinase, C-terminal domain"/>
    <property type="match status" value="1"/>
</dbReference>
<dbReference type="GO" id="GO:0050515">
    <property type="term" value="F:4-(cytidine 5'-diphospho)-2-C-methyl-D-erythritol kinase activity"/>
    <property type="evidence" value="ECO:0007669"/>
    <property type="project" value="UniProtKB-UniRule"/>
</dbReference>
<dbReference type="KEGG" id="skl:C7J89_00180"/>
<dbReference type="InterPro" id="IPR013750">
    <property type="entry name" value="GHMP_kinase_C_dom"/>
</dbReference>
<dbReference type="PANTHER" id="PTHR43527">
    <property type="entry name" value="4-DIPHOSPHOCYTIDYL-2-C-METHYL-D-ERYTHRITOL KINASE, CHLOROPLASTIC"/>
    <property type="match status" value="1"/>
</dbReference>
<feature type="active site" evidence="6">
    <location>
        <position position="9"/>
    </location>
</feature>
<feature type="domain" description="GHMP kinase N-terminal" evidence="7">
    <location>
        <begin position="65"/>
        <end position="142"/>
    </location>
</feature>
<dbReference type="InterPro" id="IPR004424">
    <property type="entry name" value="IspE"/>
</dbReference>
<evidence type="ECO:0000256" key="6">
    <source>
        <dbReference type="HAMAP-Rule" id="MF_00061"/>
    </source>
</evidence>
<dbReference type="InterPro" id="IPR014721">
    <property type="entry name" value="Ribsml_uS5_D2-typ_fold_subgr"/>
</dbReference>
<dbReference type="Proteomes" id="UP000075418">
    <property type="component" value="Unassembled WGS sequence"/>
</dbReference>
<feature type="domain" description="GHMP kinase C-terminal" evidence="8">
    <location>
        <begin position="197"/>
        <end position="270"/>
    </location>
</feature>
<comment type="function">
    <text evidence="6">Catalyzes the phosphorylation of the position 2 hydroxy group of 4-diphosphocytidyl-2C-methyl-D-erythritol.</text>
</comment>
<keyword evidence="3 6" id="KW-0547">Nucleotide-binding</keyword>
<comment type="similarity">
    <text evidence="1 6">Belongs to the GHMP kinase family. IspE subfamily.</text>
</comment>
<dbReference type="RefSeq" id="WP_061855549.1">
    <property type="nucleotide sequence ID" value="NZ_BKAQ01000024.1"/>
</dbReference>
<gene>
    <name evidence="11" type="primary">ipk</name>
    <name evidence="10" type="synonym">ispE</name>
    <name evidence="11" type="ORF">A0131_12760</name>
    <name evidence="10" type="ORF">K8V85_07420</name>
    <name evidence="9" type="ORF">SKL01_23710</name>
</gene>
<comment type="caution">
    <text evidence="11">The sequence shown here is derived from an EMBL/GenBank/DDBJ whole genome shotgun (WGS) entry which is preliminary data.</text>
</comment>
<proteinExistence type="inferred from homology"/>
<organism evidence="11 12">
    <name type="scientific">Staphylococcus kloosii</name>
    <dbReference type="NCBI Taxonomy" id="29384"/>
    <lineage>
        <taxon>Bacteria</taxon>
        <taxon>Bacillati</taxon>
        <taxon>Bacillota</taxon>
        <taxon>Bacilli</taxon>
        <taxon>Bacillales</taxon>
        <taxon>Staphylococcaceae</taxon>
        <taxon>Staphylococcus</taxon>
    </lineage>
</organism>
<evidence type="ECO:0000256" key="5">
    <source>
        <dbReference type="ARBA" id="ARBA00022840"/>
    </source>
</evidence>
<protein>
    <recommendedName>
        <fullName evidence="6">Putative 4-diphosphocytidyl-2-C-methyl-D-erythritol kinase</fullName>
        <shortName evidence="6">CMK</shortName>
        <ecNumber evidence="6">2.7.1.148</ecNumber>
    </recommendedName>
    <alternativeName>
        <fullName evidence="6">4-(cytidine-5'-diphospho)-2-C-methyl-D-erythritol kinase</fullName>
    </alternativeName>
</protein>
<evidence type="ECO:0000259" key="7">
    <source>
        <dbReference type="Pfam" id="PF00288"/>
    </source>
</evidence>
<keyword evidence="5 6" id="KW-0067">ATP-binding</keyword>
<reference evidence="10" key="3">
    <citation type="journal article" date="2021" name="PeerJ">
        <title>Extensive microbial diversity within the chicken gut microbiome revealed by metagenomics and culture.</title>
        <authorList>
            <person name="Gilroy R."/>
            <person name="Ravi A."/>
            <person name="Getino M."/>
            <person name="Pursley I."/>
            <person name="Horton D.L."/>
            <person name="Alikhan N.F."/>
            <person name="Baker D."/>
            <person name="Gharbi K."/>
            <person name="Hall N."/>
            <person name="Watson M."/>
            <person name="Adriaenssens E.M."/>
            <person name="Foster-Nyarko E."/>
            <person name="Jarju S."/>
            <person name="Secka A."/>
            <person name="Antonio M."/>
            <person name="Oren A."/>
            <person name="Chaudhuri R.R."/>
            <person name="La Ragione R."/>
            <person name="Hildebrand F."/>
            <person name="Pallen M.J."/>
        </authorList>
    </citation>
    <scope>NUCLEOTIDE SEQUENCE</scope>
    <source>
        <strain evidence="10">CHK149-3286</strain>
    </source>
</reference>
<reference evidence="9 13" key="2">
    <citation type="submission" date="2019-07" db="EMBL/GenBank/DDBJ databases">
        <title>Whole genome shotgun sequence of Staphylococcus kloosii NBRC 109624.</title>
        <authorList>
            <person name="Hosoyama A."/>
            <person name="Uohara A."/>
            <person name="Ohji S."/>
            <person name="Ichikawa N."/>
        </authorList>
    </citation>
    <scope>NUCLEOTIDE SEQUENCE [LARGE SCALE GENOMIC DNA]</scope>
    <source>
        <strain evidence="9 13">NBRC 109624</strain>
    </source>
</reference>
<comment type="catalytic activity">
    <reaction evidence="6">
        <text>4-CDP-2-C-methyl-D-erythritol + ATP = 4-CDP-2-C-methyl-D-erythritol 2-phosphate + ADP + H(+)</text>
        <dbReference type="Rhea" id="RHEA:18437"/>
        <dbReference type="ChEBI" id="CHEBI:15378"/>
        <dbReference type="ChEBI" id="CHEBI:30616"/>
        <dbReference type="ChEBI" id="CHEBI:57823"/>
        <dbReference type="ChEBI" id="CHEBI:57919"/>
        <dbReference type="ChEBI" id="CHEBI:456216"/>
        <dbReference type="EC" id="2.7.1.148"/>
    </reaction>
</comment>
<dbReference type="OrthoDB" id="9809438at2"/>
<evidence type="ECO:0000313" key="12">
    <source>
        <dbReference type="Proteomes" id="UP000075418"/>
    </source>
</evidence>
<evidence type="ECO:0000313" key="9">
    <source>
        <dbReference type="EMBL" id="GEP83193.1"/>
    </source>
</evidence>